<keyword evidence="3" id="KW-1185">Reference proteome</keyword>
<accession>A0A4Y2B5M0</accession>
<dbReference type="EMBL" id="BGPR01000051">
    <property type="protein sequence ID" value="GBL87087.1"/>
    <property type="molecule type" value="Genomic_DNA"/>
</dbReference>
<gene>
    <name evidence="2" type="ORF">AVEN_218779_1</name>
</gene>
<feature type="region of interest" description="Disordered" evidence="1">
    <location>
        <begin position="1"/>
        <end position="20"/>
    </location>
</feature>
<reference evidence="2 3" key="1">
    <citation type="journal article" date="2019" name="Sci. Rep.">
        <title>Orb-weaving spider Araneus ventricosus genome elucidates the spidroin gene catalogue.</title>
        <authorList>
            <person name="Kono N."/>
            <person name="Nakamura H."/>
            <person name="Ohtoshi R."/>
            <person name="Moran D.A.P."/>
            <person name="Shinohara A."/>
            <person name="Yoshida Y."/>
            <person name="Fujiwara M."/>
            <person name="Mori M."/>
            <person name="Tomita M."/>
            <person name="Arakawa K."/>
        </authorList>
    </citation>
    <scope>NUCLEOTIDE SEQUENCE [LARGE SCALE GENOMIC DNA]</scope>
</reference>
<dbReference type="AlphaFoldDB" id="A0A4Y2B5M0"/>
<proteinExistence type="predicted"/>
<name>A0A4Y2B5M0_ARAVE</name>
<protein>
    <submittedName>
        <fullName evidence="2">Uncharacterized protein</fullName>
    </submittedName>
</protein>
<sequence>MFTHSHRNPNTNCPSTVSKDANLLERSTIPPVSERVERDASASKQFRFKTRRKVEQLADDKTFPFKPFEKAFAAVFFFFYLHSSGNSSQEGRVHVIRIPSRIAVIVSFALPGAVSQPQGQSPAAPISNLRFQRTPGSKLNWID</sequence>
<evidence type="ECO:0000313" key="3">
    <source>
        <dbReference type="Proteomes" id="UP000499080"/>
    </source>
</evidence>
<comment type="caution">
    <text evidence="2">The sequence shown here is derived from an EMBL/GenBank/DDBJ whole genome shotgun (WGS) entry which is preliminary data.</text>
</comment>
<evidence type="ECO:0000256" key="1">
    <source>
        <dbReference type="SAM" id="MobiDB-lite"/>
    </source>
</evidence>
<organism evidence="2 3">
    <name type="scientific">Araneus ventricosus</name>
    <name type="common">Orbweaver spider</name>
    <name type="synonym">Epeira ventricosa</name>
    <dbReference type="NCBI Taxonomy" id="182803"/>
    <lineage>
        <taxon>Eukaryota</taxon>
        <taxon>Metazoa</taxon>
        <taxon>Ecdysozoa</taxon>
        <taxon>Arthropoda</taxon>
        <taxon>Chelicerata</taxon>
        <taxon>Arachnida</taxon>
        <taxon>Araneae</taxon>
        <taxon>Araneomorphae</taxon>
        <taxon>Entelegynae</taxon>
        <taxon>Araneoidea</taxon>
        <taxon>Araneidae</taxon>
        <taxon>Araneus</taxon>
    </lineage>
</organism>
<feature type="compositionally biased region" description="Polar residues" evidence="1">
    <location>
        <begin position="8"/>
        <end position="19"/>
    </location>
</feature>
<dbReference type="Proteomes" id="UP000499080">
    <property type="component" value="Unassembled WGS sequence"/>
</dbReference>
<evidence type="ECO:0000313" key="2">
    <source>
        <dbReference type="EMBL" id="GBL87087.1"/>
    </source>
</evidence>